<dbReference type="EMBL" id="HBKO01041032">
    <property type="protein sequence ID" value="CAE2291160.1"/>
    <property type="molecule type" value="Transcribed_RNA"/>
</dbReference>
<protein>
    <submittedName>
        <fullName evidence="1">Uncharacterized protein</fullName>
    </submittedName>
</protein>
<name>A0A7S4KD59_9EUKA</name>
<organism evidence="1">
    <name type="scientific">Prymnesium polylepis</name>
    <dbReference type="NCBI Taxonomy" id="72548"/>
    <lineage>
        <taxon>Eukaryota</taxon>
        <taxon>Haptista</taxon>
        <taxon>Haptophyta</taxon>
        <taxon>Prymnesiophyceae</taxon>
        <taxon>Prymnesiales</taxon>
        <taxon>Prymnesiaceae</taxon>
        <taxon>Prymnesium</taxon>
    </lineage>
</organism>
<reference evidence="1" key="1">
    <citation type="submission" date="2021-01" db="EMBL/GenBank/DDBJ databases">
        <authorList>
            <person name="Corre E."/>
            <person name="Pelletier E."/>
            <person name="Niang G."/>
            <person name="Scheremetjew M."/>
            <person name="Finn R."/>
            <person name="Kale V."/>
            <person name="Holt S."/>
            <person name="Cochrane G."/>
            <person name="Meng A."/>
            <person name="Brown T."/>
            <person name="Cohen L."/>
        </authorList>
    </citation>
    <scope>NUCLEOTIDE SEQUENCE</scope>
    <source>
        <strain evidence="1">UIO037</strain>
    </source>
</reference>
<dbReference type="AlphaFoldDB" id="A0A7S4KD59"/>
<sequence length="96" mass="10910">MIQAFRETVLAVATGAGAGLAGTFIIKRDVWLLAQQHCDAVDSAAADLQKLRGEYVQPPPPRMEVPSLLELRLRRDLWHAWNDQVWRAYNNLKIWA</sequence>
<proteinExistence type="predicted"/>
<gene>
    <name evidence="1" type="ORF">CPOL0286_LOCUS18834</name>
</gene>
<accession>A0A7S4KD59</accession>
<evidence type="ECO:0000313" key="1">
    <source>
        <dbReference type="EMBL" id="CAE2291160.1"/>
    </source>
</evidence>